<dbReference type="SMART" id="SM00220">
    <property type="entry name" value="S_TKc"/>
    <property type="match status" value="1"/>
</dbReference>
<accession>A0A934S272</accession>
<dbReference type="PANTHER" id="PTHR44167:SF30">
    <property type="entry name" value="PHOSPHORYLASE KINASE"/>
    <property type="match status" value="1"/>
</dbReference>
<dbReference type="AlphaFoldDB" id="A0A934S272"/>
<dbReference type="GO" id="GO:0004674">
    <property type="term" value="F:protein serine/threonine kinase activity"/>
    <property type="evidence" value="ECO:0007669"/>
    <property type="project" value="UniProtKB-KW"/>
</dbReference>
<gene>
    <name evidence="5" type="ORF">JIN85_01065</name>
</gene>
<dbReference type="GO" id="GO:0005524">
    <property type="term" value="F:ATP binding"/>
    <property type="evidence" value="ECO:0007669"/>
    <property type="project" value="UniProtKB-UniRule"/>
</dbReference>
<feature type="binding site" evidence="3">
    <location>
        <position position="55"/>
    </location>
    <ligand>
        <name>ATP</name>
        <dbReference type="ChEBI" id="CHEBI:30616"/>
    </ligand>
</feature>
<protein>
    <submittedName>
        <fullName evidence="5">Serine/threonine protein kinase</fullName>
    </submittedName>
</protein>
<dbReference type="PROSITE" id="PS50011">
    <property type="entry name" value="PROTEIN_KINASE_DOM"/>
    <property type="match status" value="1"/>
</dbReference>
<organism evidence="5 6">
    <name type="scientific">Luteolibacter pohnpeiensis</name>
    <dbReference type="NCBI Taxonomy" id="454153"/>
    <lineage>
        <taxon>Bacteria</taxon>
        <taxon>Pseudomonadati</taxon>
        <taxon>Verrucomicrobiota</taxon>
        <taxon>Verrucomicrobiia</taxon>
        <taxon>Verrucomicrobiales</taxon>
        <taxon>Verrucomicrobiaceae</taxon>
        <taxon>Luteolibacter</taxon>
    </lineage>
</organism>
<name>A0A934S272_9BACT</name>
<dbReference type="InterPro" id="IPR008271">
    <property type="entry name" value="Ser/Thr_kinase_AS"/>
</dbReference>
<proteinExistence type="predicted"/>
<dbReference type="PANTHER" id="PTHR44167">
    <property type="entry name" value="OVARIAN-SPECIFIC SERINE/THREONINE-PROTEIN KINASE LOK-RELATED"/>
    <property type="match status" value="1"/>
</dbReference>
<evidence type="ECO:0000256" key="1">
    <source>
        <dbReference type="ARBA" id="ARBA00022741"/>
    </source>
</evidence>
<dbReference type="InterPro" id="IPR017441">
    <property type="entry name" value="Protein_kinase_ATP_BS"/>
</dbReference>
<keyword evidence="2 3" id="KW-0067">ATP-binding</keyword>
<dbReference type="InterPro" id="IPR011009">
    <property type="entry name" value="Kinase-like_dom_sf"/>
</dbReference>
<dbReference type="Gene3D" id="1.10.510.10">
    <property type="entry name" value="Transferase(Phosphotransferase) domain 1"/>
    <property type="match status" value="1"/>
</dbReference>
<keyword evidence="6" id="KW-1185">Reference proteome</keyword>
<keyword evidence="5" id="KW-0418">Kinase</keyword>
<dbReference type="RefSeq" id="WP_200266705.1">
    <property type="nucleotide sequence ID" value="NZ_JAENIJ010000001.1"/>
</dbReference>
<keyword evidence="5" id="KW-0808">Transferase</keyword>
<sequence>MPELDSATVDKLADTAEMFLADWGEGFSFRRKPIGVGATAAVFEVSKKKAKYALKIYSERLYTGEKSTAQLHRTKLQEKLIGHDCKSLVTIQSIQLYKSSCICLMEYLPWDTLKKCLAKIPEDKIQILVDQLIDVIDYLKSVNLIHRDIKPENILISPDFCSLKVVDIGVVREISGAEDRIDGTDTGKLRPFLATAQYSPPEYLFRTFEPSEDLWNAVNIYQIGAIVHDMIVQKPLFDEEVHSGNRYKLALAVLRSKPVLGAAAKSRESRLAAIAELALIKDPVLRNDLVKISDFRTPKSERASEALAGILGKISINAKHQSKLNELIEEKERYCSQKIETIVAATIASIHSNFEHSLKCNRQKSKSTLHRQVFQIKLPARQIKESFFLEFDEIVDPTLDEINVILGREHGSTTITKIVGTMSSESDLLEPGIMTHAFEAICEQLKANIDYNGL</sequence>
<feature type="domain" description="Protein kinase" evidence="4">
    <location>
        <begin position="28"/>
        <end position="296"/>
    </location>
</feature>
<evidence type="ECO:0000256" key="2">
    <source>
        <dbReference type="ARBA" id="ARBA00022840"/>
    </source>
</evidence>
<dbReference type="Pfam" id="PF00069">
    <property type="entry name" value="Pkinase"/>
    <property type="match status" value="1"/>
</dbReference>
<dbReference type="SUPFAM" id="SSF56112">
    <property type="entry name" value="Protein kinase-like (PK-like)"/>
    <property type="match status" value="1"/>
</dbReference>
<dbReference type="Proteomes" id="UP000603141">
    <property type="component" value="Unassembled WGS sequence"/>
</dbReference>
<evidence type="ECO:0000313" key="6">
    <source>
        <dbReference type="Proteomes" id="UP000603141"/>
    </source>
</evidence>
<evidence type="ECO:0000256" key="3">
    <source>
        <dbReference type="PROSITE-ProRule" id="PRU10141"/>
    </source>
</evidence>
<comment type="caution">
    <text evidence="5">The sequence shown here is derived from an EMBL/GenBank/DDBJ whole genome shotgun (WGS) entry which is preliminary data.</text>
</comment>
<evidence type="ECO:0000313" key="5">
    <source>
        <dbReference type="EMBL" id="MBK1880982.1"/>
    </source>
</evidence>
<dbReference type="PROSITE" id="PS00107">
    <property type="entry name" value="PROTEIN_KINASE_ATP"/>
    <property type="match status" value="1"/>
</dbReference>
<dbReference type="PROSITE" id="PS00108">
    <property type="entry name" value="PROTEIN_KINASE_ST"/>
    <property type="match status" value="1"/>
</dbReference>
<reference evidence="5" key="1">
    <citation type="submission" date="2021-01" db="EMBL/GenBank/DDBJ databases">
        <title>Modified the classification status of verrucomicrobia.</title>
        <authorList>
            <person name="Feng X."/>
        </authorList>
    </citation>
    <scope>NUCLEOTIDE SEQUENCE</scope>
    <source>
        <strain evidence="5">KCTC 22041</strain>
    </source>
</reference>
<evidence type="ECO:0000259" key="4">
    <source>
        <dbReference type="PROSITE" id="PS50011"/>
    </source>
</evidence>
<keyword evidence="5" id="KW-0723">Serine/threonine-protein kinase</keyword>
<dbReference type="EMBL" id="JAENIJ010000001">
    <property type="protein sequence ID" value="MBK1880982.1"/>
    <property type="molecule type" value="Genomic_DNA"/>
</dbReference>
<keyword evidence="1 3" id="KW-0547">Nucleotide-binding</keyword>
<dbReference type="InterPro" id="IPR000719">
    <property type="entry name" value="Prot_kinase_dom"/>
</dbReference>